<reference evidence="7" key="1">
    <citation type="submission" date="2018-02" db="EMBL/GenBank/DDBJ databases">
        <authorList>
            <person name="Hausmann B."/>
        </authorList>
    </citation>
    <scope>NUCLEOTIDE SEQUENCE [LARGE SCALE GENOMIC DNA]</scope>
    <source>
        <strain evidence="7">Peat soil MAG SbA1</strain>
    </source>
</reference>
<evidence type="ECO:0000256" key="3">
    <source>
        <dbReference type="ARBA" id="ARBA00022729"/>
    </source>
</evidence>
<feature type="region of interest" description="Disordered" evidence="4">
    <location>
        <begin position="470"/>
        <end position="536"/>
    </location>
</feature>
<evidence type="ECO:0000259" key="5">
    <source>
        <dbReference type="Pfam" id="PF07602"/>
    </source>
</evidence>
<dbReference type="SUPFAM" id="SSF51126">
    <property type="entry name" value="Pectin lyase-like"/>
    <property type="match status" value="1"/>
</dbReference>
<evidence type="ECO:0000313" key="7">
    <source>
        <dbReference type="Proteomes" id="UP000238701"/>
    </source>
</evidence>
<dbReference type="InterPro" id="IPR012334">
    <property type="entry name" value="Pectin_lyas_fold"/>
</dbReference>
<gene>
    <name evidence="6" type="ORF">SBA1_460040</name>
</gene>
<proteinExistence type="predicted"/>
<sequence length="536" mass="55835">MIDSFHGSTKHKLIRTVLVFLFICFVLSYCAQAQVYYYVAKTGSDSNSGSASAPWLTIGHAASVAQAGSTVYVGAGTYNESVTFANSGTSSAPIVFNGQGVAIVDGTGVACCTSPTFAQSNGFIGTNTQGLFNIGAAAGVNYLTIEGFTIQNYKVSSASKVPVGVLIVGSGTGINFLNNTVKNIQTTAGKNGNAYGIGVFGISATPLSVTVSGNTVTGCLTGESETTTYNGNVQNFVVSNNTIYDNDNIGMDAIGFEGVGPTGYDQAKNGDVYGNLIYNNSAYKNPGEGNSYDEDGLYCDGCTEVTFERNTLYGNDLNIEAASEISGEVSSNVIIRNNLVYAANSCGISVGGYAKSGTGGSTNITIVNNSLYDNDTQKTGSGEFQIQYRATGIVFENNIVYTGAEGLFIYGYVSGSGVTANYNDYYTTSSTTTFELNAKSYTTFASYKSGTGQDKNSVFANPAYLTVPTCKSTTSKSPPTPITTCTPTPNFDIPTTSPAENTGNASLGSADFGTVDFNGNPRVNSSGQINMGAYEQ</sequence>
<dbReference type="InterPro" id="IPR011050">
    <property type="entry name" value="Pectin_lyase_fold/virulence"/>
</dbReference>
<dbReference type="GO" id="GO:0016837">
    <property type="term" value="F:carbon-oxygen lyase activity, acting on polysaccharides"/>
    <property type="evidence" value="ECO:0007669"/>
    <property type="project" value="TreeGrafter"/>
</dbReference>
<dbReference type="PANTHER" id="PTHR40088:SF2">
    <property type="entry name" value="SECRETED SUGAR HYDROLASE"/>
    <property type="match status" value="1"/>
</dbReference>
<protein>
    <submittedName>
        <fullName evidence="6">Parallel beta-helix repeat protein</fullName>
    </submittedName>
</protein>
<feature type="compositionally biased region" description="Low complexity" evidence="4">
    <location>
        <begin position="470"/>
        <end position="489"/>
    </location>
</feature>
<keyword evidence="2" id="KW-0964">Secreted</keyword>
<dbReference type="InterPro" id="IPR052052">
    <property type="entry name" value="Polysaccharide_Lyase_9"/>
</dbReference>
<evidence type="ECO:0000256" key="4">
    <source>
        <dbReference type="SAM" id="MobiDB-lite"/>
    </source>
</evidence>
<keyword evidence="3" id="KW-0732">Signal</keyword>
<dbReference type="GO" id="GO:0005576">
    <property type="term" value="C:extracellular region"/>
    <property type="evidence" value="ECO:0007669"/>
    <property type="project" value="UniProtKB-SubCell"/>
</dbReference>
<dbReference type="AlphaFoldDB" id="A0A2U3KRZ9"/>
<dbReference type="SMART" id="SM00710">
    <property type="entry name" value="PbH1"/>
    <property type="match status" value="7"/>
</dbReference>
<organism evidence="6 7">
    <name type="scientific">Candidatus Sulfotelmatobacter kueseliae</name>
    <dbReference type="NCBI Taxonomy" id="2042962"/>
    <lineage>
        <taxon>Bacteria</taxon>
        <taxon>Pseudomonadati</taxon>
        <taxon>Acidobacteriota</taxon>
        <taxon>Terriglobia</taxon>
        <taxon>Terriglobales</taxon>
        <taxon>Candidatus Korobacteraceae</taxon>
        <taxon>Candidatus Sulfotelmatobacter</taxon>
    </lineage>
</organism>
<dbReference type="InterPro" id="IPR059226">
    <property type="entry name" value="Choice_anch_Q_dom"/>
</dbReference>
<evidence type="ECO:0000313" key="6">
    <source>
        <dbReference type="EMBL" id="SPF42443.1"/>
    </source>
</evidence>
<feature type="domain" description="DUF1565" evidence="5">
    <location>
        <begin position="42"/>
        <end position="280"/>
    </location>
</feature>
<dbReference type="Pfam" id="PF07602">
    <property type="entry name" value="DUF1565"/>
    <property type="match status" value="1"/>
</dbReference>
<feature type="compositionally biased region" description="Polar residues" evidence="4">
    <location>
        <begin position="493"/>
        <end position="507"/>
    </location>
</feature>
<dbReference type="EMBL" id="OMOD01000140">
    <property type="protein sequence ID" value="SPF42443.1"/>
    <property type="molecule type" value="Genomic_DNA"/>
</dbReference>
<evidence type="ECO:0000256" key="1">
    <source>
        <dbReference type="ARBA" id="ARBA00004613"/>
    </source>
</evidence>
<dbReference type="Gene3D" id="2.160.20.10">
    <property type="entry name" value="Single-stranded right-handed beta-helix, Pectin lyase-like"/>
    <property type="match status" value="1"/>
</dbReference>
<comment type="subcellular location">
    <subcellularLocation>
        <location evidence="1">Secreted</location>
    </subcellularLocation>
</comment>
<dbReference type="InterPro" id="IPR006626">
    <property type="entry name" value="PbH1"/>
</dbReference>
<dbReference type="InterPro" id="IPR011459">
    <property type="entry name" value="DUF1565"/>
</dbReference>
<dbReference type="NCBIfam" id="NF041518">
    <property type="entry name" value="choice_anch_Q"/>
    <property type="match status" value="1"/>
</dbReference>
<evidence type="ECO:0000256" key="2">
    <source>
        <dbReference type="ARBA" id="ARBA00022525"/>
    </source>
</evidence>
<accession>A0A2U3KRZ9</accession>
<dbReference type="Proteomes" id="UP000238701">
    <property type="component" value="Unassembled WGS sequence"/>
</dbReference>
<dbReference type="PANTHER" id="PTHR40088">
    <property type="entry name" value="PECTATE LYASE (EUROFUNG)"/>
    <property type="match status" value="1"/>
</dbReference>
<dbReference type="OrthoDB" id="107582at2"/>
<name>A0A2U3KRZ9_9BACT</name>